<name>A0ABZ2BR51_9RHOB</name>
<gene>
    <name evidence="1" type="ORF">ROLI_015670</name>
</gene>
<sequence>MVRRPTSRRGLDLGSVLSGTRLRDLGGLSGVSARDRERLERIIKDAGDLSGIRAEDLVISRDKPPVFDDLGDFIGNIVKPREVTDLLEEVVRQPVLSGKDPLHGVTTSLMARLRKKRPEALPQVPVATGKKGAEVPVSTKGLTQLLRLAAVRICAGEPSVIWDDGINQLIVHGSKISATVTDGMVRIDIKVEADGLSTTMQIPFALGSEERLSGLVMATTDRPAGNALVAQVWGDALIALAHGALVAVSESLAGASGRDVINKRLVPRALRAKRGSLVVESQARFLFKEDGR</sequence>
<evidence type="ECO:0000313" key="1">
    <source>
        <dbReference type="EMBL" id="WVX48487.1"/>
    </source>
</evidence>
<organism evidence="1 2">
    <name type="scientific">Roseobacter fucihabitans</name>
    <dbReference type="NCBI Taxonomy" id="1537242"/>
    <lineage>
        <taxon>Bacteria</taxon>
        <taxon>Pseudomonadati</taxon>
        <taxon>Pseudomonadota</taxon>
        <taxon>Alphaproteobacteria</taxon>
        <taxon>Rhodobacterales</taxon>
        <taxon>Roseobacteraceae</taxon>
        <taxon>Roseobacter</taxon>
    </lineage>
</organism>
<proteinExistence type="predicted"/>
<evidence type="ECO:0000313" key="2">
    <source>
        <dbReference type="Proteomes" id="UP001318682"/>
    </source>
</evidence>
<dbReference type="EMBL" id="CP143423">
    <property type="protein sequence ID" value="WVX48487.1"/>
    <property type="molecule type" value="Genomic_DNA"/>
</dbReference>
<accession>A0ABZ2BR51</accession>
<reference evidence="2" key="2">
    <citation type="submission" date="2024-01" db="EMBL/GenBank/DDBJ databases">
        <title>Roseobacter fucihabitans sp. nov., isolated from the brown alga Fucus spiralis.</title>
        <authorList>
            <person name="Hahnke S."/>
            <person name="Berger M."/>
            <person name="Schlingloff A."/>
            <person name="Athale I."/>
            <person name="Neumann-Schaal M."/>
            <person name="Adenaya A."/>
            <person name="Poehlein A."/>
            <person name="Daniel R."/>
            <person name="Pertersen J."/>
            <person name="Brinkhoff T."/>
        </authorList>
    </citation>
    <scope>NUCLEOTIDE SEQUENCE [LARGE SCALE GENOMIC DNA]</scope>
    <source>
        <strain evidence="2">B14</strain>
    </source>
</reference>
<reference evidence="1 2" key="1">
    <citation type="submission" date="2015-07" db="EMBL/GenBank/DDBJ databases">
        <authorList>
            <person name="Voget S."/>
            <person name="Dogs M."/>
            <person name="Brinkhoff T.H."/>
            <person name="Daniel R."/>
        </authorList>
    </citation>
    <scope>NUCLEOTIDE SEQUENCE [LARGE SCALE GENOMIC DNA]</scope>
    <source>
        <strain evidence="1 2">B14</strain>
    </source>
</reference>
<dbReference type="RefSeq" id="WP_187429776.1">
    <property type="nucleotide sequence ID" value="NZ_CP143423.1"/>
</dbReference>
<dbReference type="Proteomes" id="UP001318682">
    <property type="component" value="Chromosome"/>
</dbReference>
<protein>
    <submittedName>
        <fullName evidence="1">Uncharacterized protein</fullName>
    </submittedName>
</protein>
<keyword evidence="2" id="KW-1185">Reference proteome</keyword>